<name>A0A926I6C5_9FIRM</name>
<dbReference type="AlphaFoldDB" id="A0A926I6C5"/>
<evidence type="ECO:0000313" key="3">
    <source>
        <dbReference type="Proteomes" id="UP000610760"/>
    </source>
</evidence>
<keyword evidence="1" id="KW-0812">Transmembrane</keyword>
<evidence type="ECO:0000256" key="1">
    <source>
        <dbReference type="SAM" id="Phobius"/>
    </source>
</evidence>
<dbReference type="EMBL" id="JACRSV010000001">
    <property type="protein sequence ID" value="MBC8558706.1"/>
    <property type="molecule type" value="Genomic_DNA"/>
</dbReference>
<dbReference type="InterPro" id="IPR018770">
    <property type="entry name" value="ChloroindolylP_hydrolase"/>
</dbReference>
<proteinExistence type="predicted"/>
<protein>
    <submittedName>
        <fullName evidence="2">5-bromo-4-chloroindolyl phosphate hydrolysis family protein</fullName>
    </submittedName>
</protein>
<reference evidence="2" key="1">
    <citation type="submission" date="2020-08" db="EMBL/GenBank/DDBJ databases">
        <title>Genome public.</title>
        <authorList>
            <person name="Liu C."/>
            <person name="Sun Q."/>
        </authorList>
    </citation>
    <scope>NUCLEOTIDE SEQUENCE</scope>
    <source>
        <strain evidence="2">NSJ-33</strain>
    </source>
</reference>
<comment type="caution">
    <text evidence="2">The sequence shown here is derived from an EMBL/GenBank/DDBJ whole genome shotgun (WGS) entry which is preliminary data.</text>
</comment>
<keyword evidence="3" id="KW-1185">Reference proteome</keyword>
<keyword evidence="1" id="KW-1133">Transmembrane helix</keyword>
<accession>A0A926I6C5</accession>
<dbReference type="RefSeq" id="WP_249293591.1">
    <property type="nucleotide sequence ID" value="NZ_JACRSV010000001.1"/>
</dbReference>
<organism evidence="2 3">
    <name type="scientific">Fumia xinanensis</name>
    <dbReference type="NCBI Taxonomy" id="2763659"/>
    <lineage>
        <taxon>Bacteria</taxon>
        <taxon>Bacillati</taxon>
        <taxon>Bacillota</taxon>
        <taxon>Clostridia</taxon>
        <taxon>Eubacteriales</taxon>
        <taxon>Oscillospiraceae</taxon>
        <taxon>Fumia</taxon>
    </lineage>
</organism>
<keyword evidence="1" id="KW-0472">Membrane</keyword>
<sequence length="207" mass="23355">MKRQALLATGALGIVGGALIYLFGGNMMVSIVCGMILFLLLWFINRPQRTVTVAVKPSEGADEESLLKEGKKQLCFIDDYLSKIQDESVYAEAASVREKMERIWSTLEEEPQRIHPAADFFSYYLPVFGSILARYSKLEENRVESESKEMVRKVFFDIGEAMERLRESLFENDILDLSADIKVMNQSLQSAGLIGSNWPSQQKGNGR</sequence>
<dbReference type="Pfam" id="PF10112">
    <property type="entry name" value="Halogen_Hydrol"/>
    <property type="match status" value="1"/>
</dbReference>
<evidence type="ECO:0000313" key="2">
    <source>
        <dbReference type="EMBL" id="MBC8558706.1"/>
    </source>
</evidence>
<feature type="transmembrane region" description="Helical" evidence="1">
    <location>
        <begin position="27"/>
        <end position="44"/>
    </location>
</feature>
<dbReference type="Proteomes" id="UP000610760">
    <property type="component" value="Unassembled WGS sequence"/>
</dbReference>
<gene>
    <name evidence="2" type="ORF">H8710_01350</name>
</gene>